<dbReference type="RefSeq" id="XP_072856805.1">
    <property type="nucleotide sequence ID" value="XM_073000704.1"/>
</dbReference>
<dbReference type="InterPro" id="IPR026172">
    <property type="entry name" value="GSAP_fam"/>
</dbReference>
<proteinExistence type="predicted"/>
<dbReference type="Proteomes" id="UP001652642">
    <property type="component" value="Chromosome 5"/>
</dbReference>
<name>A0ABM5GGL9_9SAUR</name>
<evidence type="ECO:0000259" key="1">
    <source>
        <dbReference type="Pfam" id="PF14959"/>
    </source>
</evidence>
<dbReference type="Pfam" id="PF14959">
    <property type="entry name" value="GSAP-16"/>
    <property type="match status" value="1"/>
</dbReference>
<evidence type="ECO:0000313" key="3">
    <source>
        <dbReference type="RefSeq" id="XP_072856805.1"/>
    </source>
</evidence>
<evidence type="ECO:0000313" key="2">
    <source>
        <dbReference type="Proteomes" id="UP001652642"/>
    </source>
</evidence>
<accession>A0ABM5GGL9</accession>
<dbReference type="GeneID" id="110077197"/>
<dbReference type="PANTHER" id="PTHR13630:SF1">
    <property type="entry name" value="GAMMA-SECRETASE-ACTIVATING PROTEIN"/>
    <property type="match status" value="1"/>
</dbReference>
<dbReference type="PANTHER" id="PTHR13630">
    <property type="entry name" value="GAMMA-SECRETASE-ACTIVATING PROTEIN"/>
    <property type="match status" value="1"/>
</dbReference>
<organism evidence="2 3">
    <name type="scientific">Pogona vitticeps</name>
    <name type="common">central bearded dragon</name>
    <dbReference type="NCBI Taxonomy" id="103695"/>
    <lineage>
        <taxon>Eukaryota</taxon>
        <taxon>Metazoa</taxon>
        <taxon>Chordata</taxon>
        <taxon>Craniata</taxon>
        <taxon>Vertebrata</taxon>
        <taxon>Euteleostomi</taxon>
        <taxon>Lepidosauria</taxon>
        <taxon>Squamata</taxon>
        <taxon>Bifurcata</taxon>
        <taxon>Unidentata</taxon>
        <taxon>Episquamata</taxon>
        <taxon>Toxicofera</taxon>
        <taxon>Iguania</taxon>
        <taxon>Acrodonta</taxon>
        <taxon>Agamidae</taxon>
        <taxon>Amphibolurinae</taxon>
        <taxon>Pogona</taxon>
    </lineage>
</organism>
<sequence>MSDTRRVKSPTRSRASFRAMPAAAALWAEVKAAAQAGKGEREGDQRGRALSLFLKGTRARLGRRCVAVGSPRGGFSINSPGGSLLPASSGSGAMLVQLSARFDPQRDVVPWLSESAAGGALGDDAKADASGNDLETLQTINVERNGNIVYTWKGNRGHTHIGLYDPSSQKNQCIYTFEKDLHVVSCSVNNENTLLAISFLQSTKEERVNLLLQPVSKCLTLLIEIHPVNNVKVLKAVDSCIKVQFLYPVAETNTFPDSCLLLISEDKYVEKFDIRVVKDGDKVMIENSSQLSRVRIADDLIWAQWDMLEQRLFYIVPKESRDTLNCIQFFPDNNFKLILEVPFDTSLADVALKPVNLEYNFIQDQEFIPKPLNVQVFTSETGSLSICCSLIPAHPEEVTYSVSFLHKGFSRIYTVSLERMDSLQVSNLTFLHLDHYLAVYLPGHFLHLLNAQHPDLMCYNFFLTGGNAEINGLNTSTILSPLKSMILDRGTGRMFSMAINKQALLQFLCTSRADCDRLAALHCLLLHVGITVELETQIIQWISENAPTCFTFDPMQEFIIASLYWTMCLEAANLDKLLPYTSLLYWNEHIPGIICKTNIISLPVLKVQNCKGFWEKLNLSLECVKYAEPHLHFNYKVLKREWHKLLSDEKMEEGTTYMKSVFENAKRVLSSLHTWKTEEGLVSLLQDEDYQQQLLTGLMVAQLKDHLMRHLQYFGRKKIEHIAVDYVSKLLNLICRILENVWKKYNLNSGASSLRQPGNSDELAVFRVMCQVLQSAKEMCMPLPPGFHTLHMVLGGQCLPLHTLLHYIDHGVLLLTEKYVMGLLKELDNSEKNERLKLSIFTRLPERMGRKVCHLWNHPITSNMIARNYVKLLLEKVRNKQHSRLVVDRLSYQIEFLPLNYLVSILAEVEHQGWAASVEQENMNARSVEKLALKHTTAFLGL</sequence>
<dbReference type="InterPro" id="IPR028010">
    <property type="entry name" value="GSAP_C_dom"/>
</dbReference>
<protein>
    <submittedName>
        <fullName evidence="3">Gamma-secretase-activating protein isoform X1</fullName>
    </submittedName>
</protein>
<keyword evidence="2" id="KW-1185">Reference proteome</keyword>
<gene>
    <name evidence="3" type="primary">GSAP</name>
</gene>
<feature type="domain" description="Gamma-secretase-activating protein C-terminal" evidence="1">
    <location>
        <begin position="731"/>
        <end position="838"/>
    </location>
</feature>
<reference evidence="3" key="1">
    <citation type="submission" date="2025-08" db="UniProtKB">
        <authorList>
            <consortium name="RefSeq"/>
        </authorList>
    </citation>
    <scope>IDENTIFICATION</scope>
</reference>